<name>A0A7W3JRW8_9MICO</name>
<evidence type="ECO:0000256" key="4">
    <source>
        <dbReference type="ARBA" id="ARBA00023136"/>
    </source>
</evidence>
<feature type="transmembrane region" description="Helical" evidence="6">
    <location>
        <begin position="178"/>
        <end position="196"/>
    </location>
</feature>
<evidence type="ECO:0000256" key="6">
    <source>
        <dbReference type="SAM" id="Phobius"/>
    </source>
</evidence>
<dbReference type="GO" id="GO:0005886">
    <property type="term" value="C:plasma membrane"/>
    <property type="evidence" value="ECO:0007669"/>
    <property type="project" value="UniProtKB-SubCell"/>
</dbReference>
<dbReference type="SUPFAM" id="SSF103473">
    <property type="entry name" value="MFS general substrate transporter"/>
    <property type="match status" value="1"/>
</dbReference>
<reference evidence="8 9" key="1">
    <citation type="submission" date="2020-07" db="EMBL/GenBank/DDBJ databases">
        <title>Sequencing the genomes of 1000 actinobacteria strains.</title>
        <authorList>
            <person name="Klenk H.-P."/>
        </authorList>
    </citation>
    <scope>NUCLEOTIDE SEQUENCE [LARGE SCALE GENOMIC DNA]</scope>
    <source>
        <strain evidence="8 9">DSM 23737</strain>
    </source>
</reference>
<feature type="compositionally biased region" description="Low complexity" evidence="5">
    <location>
        <begin position="408"/>
        <end position="418"/>
    </location>
</feature>
<accession>A0A7W3JRW8</accession>
<proteinExistence type="predicted"/>
<dbReference type="Proteomes" id="UP000524237">
    <property type="component" value="Unassembled WGS sequence"/>
</dbReference>
<evidence type="ECO:0000313" key="8">
    <source>
        <dbReference type="EMBL" id="MBA8828126.1"/>
    </source>
</evidence>
<keyword evidence="9" id="KW-1185">Reference proteome</keyword>
<feature type="transmembrane region" description="Helical" evidence="6">
    <location>
        <begin position="55"/>
        <end position="73"/>
    </location>
</feature>
<feature type="transmembrane region" description="Helical" evidence="6">
    <location>
        <begin position="110"/>
        <end position="128"/>
    </location>
</feature>
<feature type="transmembrane region" description="Helical" evidence="6">
    <location>
        <begin position="350"/>
        <end position="367"/>
    </location>
</feature>
<feature type="domain" description="Major facilitator superfamily (MFS) profile" evidence="7">
    <location>
        <begin position="15"/>
        <end position="401"/>
    </location>
</feature>
<feature type="transmembrane region" description="Helical" evidence="6">
    <location>
        <begin position="260"/>
        <end position="280"/>
    </location>
</feature>
<comment type="caution">
    <text evidence="8">The sequence shown here is derived from an EMBL/GenBank/DDBJ whole genome shotgun (WGS) entry which is preliminary data.</text>
</comment>
<dbReference type="GO" id="GO:0022857">
    <property type="term" value="F:transmembrane transporter activity"/>
    <property type="evidence" value="ECO:0007669"/>
    <property type="project" value="InterPro"/>
</dbReference>
<feature type="transmembrane region" description="Helical" evidence="6">
    <location>
        <begin position="85"/>
        <end position="104"/>
    </location>
</feature>
<dbReference type="InterPro" id="IPR036259">
    <property type="entry name" value="MFS_trans_sf"/>
</dbReference>
<dbReference type="InterPro" id="IPR051788">
    <property type="entry name" value="MFS_Transporter"/>
</dbReference>
<feature type="transmembrane region" description="Helical" evidence="6">
    <location>
        <begin position="320"/>
        <end position="338"/>
    </location>
</feature>
<evidence type="ECO:0000259" key="7">
    <source>
        <dbReference type="PROSITE" id="PS50850"/>
    </source>
</evidence>
<comment type="subcellular location">
    <subcellularLocation>
        <location evidence="1">Cell membrane</location>
        <topology evidence="1">Multi-pass membrane protein</topology>
    </subcellularLocation>
</comment>
<dbReference type="PANTHER" id="PTHR23514">
    <property type="entry name" value="BYPASS OF STOP CODON PROTEIN 6"/>
    <property type="match status" value="1"/>
</dbReference>
<protein>
    <submittedName>
        <fullName evidence="8">Putative MFS family arabinose efflux permease</fullName>
    </submittedName>
</protein>
<feature type="region of interest" description="Disordered" evidence="5">
    <location>
        <begin position="402"/>
        <end position="425"/>
    </location>
</feature>
<feature type="transmembrane region" description="Helical" evidence="6">
    <location>
        <begin position="12"/>
        <end position="35"/>
    </location>
</feature>
<keyword evidence="3 6" id="KW-1133">Transmembrane helix</keyword>
<evidence type="ECO:0000256" key="3">
    <source>
        <dbReference type="ARBA" id="ARBA00022989"/>
    </source>
</evidence>
<evidence type="ECO:0000313" key="9">
    <source>
        <dbReference type="Proteomes" id="UP000524237"/>
    </source>
</evidence>
<dbReference type="RefSeq" id="WP_182483581.1">
    <property type="nucleotide sequence ID" value="NZ_JACGWU010000001.1"/>
</dbReference>
<dbReference type="InterPro" id="IPR011701">
    <property type="entry name" value="MFS"/>
</dbReference>
<dbReference type="PROSITE" id="PS50850">
    <property type="entry name" value="MFS"/>
    <property type="match status" value="1"/>
</dbReference>
<evidence type="ECO:0000256" key="5">
    <source>
        <dbReference type="SAM" id="MobiDB-lite"/>
    </source>
</evidence>
<dbReference type="Gene3D" id="1.20.1250.20">
    <property type="entry name" value="MFS general substrate transporter like domains"/>
    <property type="match status" value="2"/>
</dbReference>
<evidence type="ECO:0000256" key="2">
    <source>
        <dbReference type="ARBA" id="ARBA00022692"/>
    </source>
</evidence>
<feature type="transmembrane region" description="Helical" evidence="6">
    <location>
        <begin position="230"/>
        <end position="248"/>
    </location>
</feature>
<evidence type="ECO:0000256" key="1">
    <source>
        <dbReference type="ARBA" id="ARBA00004651"/>
    </source>
</evidence>
<feature type="transmembrane region" description="Helical" evidence="6">
    <location>
        <begin position="292"/>
        <end position="314"/>
    </location>
</feature>
<dbReference type="EMBL" id="JACGWU010000001">
    <property type="protein sequence ID" value="MBA8828126.1"/>
    <property type="molecule type" value="Genomic_DNA"/>
</dbReference>
<dbReference type="AlphaFoldDB" id="A0A7W3JRW8"/>
<organism evidence="8 9">
    <name type="scientific">Alpinimonas psychrophila</name>
    <dbReference type="NCBI Taxonomy" id="748908"/>
    <lineage>
        <taxon>Bacteria</taxon>
        <taxon>Bacillati</taxon>
        <taxon>Actinomycetota</taxon>
        <taxon>Actinomycetes</taxon>
        <taxon>Micrococcales</taxon>
        <taxon>Microbacteriaceae</taxon>
        <taxon>Alpinimonas</taxon>
    </lineage>
</organism>
<gene>
    <name evidence="8" type="ORF">FB555_000197</name>
</gene>
<feature type="transmembrane region" description="Helical" evidence="6">
    <location>
        <begin position="373"/>
        <end position="393"/>
    </location>
</feature>
<keyword evidence="4 6" id="KW-0472">Membrane</keyword>
<dbReference type="Pfam" id="PF07690">
    <property type="entry name" value="MFS_1"/>
    <property type="match status" value="1"/>
</dbReference>
<feature type="transmembrane region" description="Helical" evidence="6">
    <location>
        <begin position="149"/>
        <end position="172"/>
    </location>
</feature>
<dbReference type="PANTHER" id="PTHR23514:SF13">
    <property type="entry name" value="INNER MEMBRANE PROTEIN YBJJ"/>
    <property type="match status" value="1"/>
</dbReference>
<keyword evidence="2 6" id="KW-0812">Transmembrane</keyword>
<dbReference type="InterPro" id="IPR020846">
    <property type="entry name" value="MFS_dom"/>
</dbReference>
<sequence>MITALPTLSPRVPRAMVVWFWSIFALFFTRGVLLATWSNRGPEIRETLNLDLPSMGWYAACLSVGAVTGVLISERLVGRIGSRNFSLLSYTVMGSALALLGLNLEWKNVLMSFIVTVLLGLPLGMADYDNNLEASNIDRESPKSRVPALSGGFSVGVLLGALLVGIVSTAGMGITPNFISIGLIVIALSAIASLFIGKTNGRMAHVAEGGVRAAKISFKDIAREPRSRQIAVIAFAFVFAEGVGVVWIPVALVQNGFSPALAAFGYTLFGLGFVVMRFVGGPITDRIGRRNVVLFSAITASAGIIIFIFTPVLGIPLLGILLWGLGDSIGLAMCIAAMGDDEKRVHARMTFLWTIVYVANIVVGPIIGQLSGAFGLMGALVAPLVFLVAAGLVSRAVGESHPDAIPTSSSAPASVAAADPKDVSA</sequence>